<dbReference type="Proteomes" id="UP000182835">
    <property type="component" value="Unassembled WGS sequence"/>
</dbReference>
<evidence type="ECO:0000313" key="3">
    <source>
        <dbReference type="EMBL" id="OJG13633.1"/>
    </source>
</evidence>
<dbReference type="SUPFAM" id="SSF143011">
    <property type="entry name" value="RelE-like"/>
    <property type="match status" value="1"/>
</dbReference>
<evidence type="ECO:0000256" key="2">
    <source>
        <dbReference type="PIRSR" id="PIRSR006156-1"/>
    </source>
</evidence>
<dbReference type="GO" id="GO:0006415">
    <property type="term" value="P:translational termination"/>
    <property type="evidence" value="ECO:0007669"/>
    <property type="project" value="TreeGrafter"/>
</dbReference>
<accession>A0A1L8R1K5</accession>
<dbReference type="PANTHER" id="PTHR40588">
    <property type="entry name" value="MRNA INTERFERASE TOXIN YAFQ"/>
    <property type="match status" value="1"/>
</dbReference>
<name>A0A1L8R1K5_9ENTE</name>
<sequence>MMKKHYDMEKLEKVVKLLVTNNQDELVRKYRDHALKGNWKGYRELHLDKDWLLIYKIDDKNLILTMTRTGSHDELL</sequence>
<keyword evidence="1" id="KW-1277">Toxin-antitoxin system</keyword>
<feature type="active site" description="Proton donor" evidence="2">
    <location>
        <position position="72"/>
    </location>
</feature>
<dbReference type="GO" id="GO:0006402">
    <property type="term" value="P:mRNA catabolic process"/>
    <property type="evidence" value="ECO:0007669"/>
    <property type="project" value="TreeGrafter"/>
</dbReference>
<dbReference type="PANTHER" id="PTHR40588:SF1">
    <property type="entry name" value="MRNA INTERFERASE TOXIN YAFQ"/>
    <property type="match status" value="1"/>
</dbReference>
<dbReference type="STRING" id="317010.RU96_GL002104"/>
<dbReference type="Gene3D" id="3.30.2310.20">
    <property type="entry name" value="RelE-like"/>
    <property type="match status" value="1"/>
</dbReference>
<evidence type="ECO:0000313" key="4">
    <source>
        <dbReference type="Proteomes" id="UP000182835"/>
    </source>
</evidence>
<protein>
    <submittedName>
        <fullName evidence="3">RelE/StbE family addiction module toxin</fullName>
    </submittedName>
</protein>
<dbReference type="AlphaFoldDB" id="A0A1L8R1K5"/>
<dbReference type="EMBL" id="JXKG01000050">
    <property type="protein sequence ID" value="OJG13633.1"/>
    <property type="molecule type" value="Genomic_DNA"/>
</dbReference>
<proteinExistence type="predicted"/>
<reference evidence="3 4" key="1">
    <citation type="submission" date="2014-12" db="EMBL/GenBank/DDBJ databases">
        <title>Draft genome sequences of 29 type strains of Enterococci.</title>
        <authorList>
            <person name="Zhong Z."/>
            <person name="Sun Z."/>
            <person name="Liu W."/>
            <person name="Zhang W."/>
            <person name="Zhang H."/>
        </authorList>
    </citation>
    <scope>NUCLEOTIDE SEQUENCE [LARGE SCALE GENOMIC DNA]</scope>
    <source>
        <strain evidence="3 4">DSM 21207</strain>
    </source>
</reference>
<dbReference type="InterPro" id="IPR035093">
    <property type="entry name" value="RelE/ParE_toxin_dom_sf"/>
</dbReference>
<evidence type="ECO:0000256" key="1">
    <source>
        <dbReference type="ARBA" id="ARBA00022649"/>
    </source>
</evidence>
<organism evidence="3 4">
    <name type="scientific">Enterococcus canintestini</name>
    <dbReference type="NCBI Taxonomy" id="317010"/>
    <lineage>
        <taxon>Bacteria</taxon>
        <taxon>Bacillati</taxon>
        <taxon>Bacillota</taxon>
        <taxon>Bacilli</taxon>
        <taxon>Lactobacillales</taxon>
        <taxon>Enterococcaceae</taxon>
        <taxon>Enterococcus</taxon>
    </lineage>
</organism>
<dbReference type="GO" id="GO:0004521">
    <property type="term" value="F:RNA endonuclease activity"/>
    <property type="evidence" value="ECO:0007669"/>
    <property type="project" value="TreeGrafter"/>
</dbReference>
<dbReference type="InterPro" id="IPR004386">
    <property type="entry name" value="Toxin_YafQ-like"/>
</dbReference>
<dbReference type="PIRSF" id="PIRSF006156">
    <property type="entry name" value="YafQ"/>
    <property type="match status" value="1"/>
</dbReference>
<comment type="caution">
    <text evidence="3">The sequence shown here is derived from an EMBL/GenBank/DDBJ whole genome shotgun (WGS) entry which is preliminary data.</text>
</comment>
<dbReference type="NCBIfam" id="TIGR02385">
    <property type="entry name" value="RelE_StbE"/>
    <property type="match status" value="1"/>
</dbReference>
<dbReference type="Pfam" id="PF15738">
    <property type="entry name" value="YafQ_toxin"/>
    <property type="match status" value="1"/>
</dbReference>
<gene>
    <name evidence="3" type="ORF">RU96_GL002104</name>
</gene>
<dbReference type="InterPro" id="IPR007712">
    <property type="entry name" value="RelE/ParE_toxin"/>
</dbReference>